<evidence type="ECO:0000313" key="3">
    <source>
        <dbReference type="EMBL" id="KAK9908286.1"/>
    </source>
</evidence>
<feature type="region of interest" description="Disordered" evidence="2">
    <location>
        <begin position="184"/>
        <end position="246"/>
    </location>
</feature>
<dbReference type="Proteomes" id="UP001491310">
    <property type="component" value="Unassembled WGS sequence"/>
</dbReference>
<keyword evidence="4" id="KW-1185">Reference proteome</keyword>
<comment type="caution">
    <text evidence="3">The sequence shown here is derived from an EMBL/GenBank/DDBJ whole genome shotgun (WGS) entry which is preliminary data.</text>
</comment>
<comment type="similarity">
    <text evidence="1">Belongs to the IST1 family.</text>
</comment>
<feature type="compositionally biased region" description="Pro residues" evidence="2">
    <location>
        <begin position="190"/>
        <end position="201"/>
    </location>
</feature>
<dbReference type="InterPro" id="IPR042277">
    <property type="entry name" value="IST1-like"/>
</dbReference>
<dbReference type="Gene3D" id="1.20.1260.60">
    <property type="entry name" value="Vacuolar protein sorting-associated protein Ist1"/>
    <property type="match status" value="1"/>
</dbReference>
<feature type="region of interest" description="Disordered" evidence="2">
    <location>
        <begin position="286"/>
        <end position="437"/>
    </location>
</feature>
<reference evidence="3 4" key="1">
    <citation type="journal article" date="2024" name="Nat. Commun.">
        <title>Phylogenomics reveals the evolutionary origins of lichenization in chlorophyte algae.</title>
        <authorList>
            <person name="Puginier C."/>
            <person name="Libourel C."/>
            <person name="Otte J."/>
            <person name="Skaloud P."/>
            <person name="Haon M."/>
            <person name="Grisel S."/>
            <person name="Petersen M."/>
            <person name="Berrin J.G."/>
            <person name="Delaux P.M."/>
            <person name="Dal Grande F."/>
            <person name="Keller J."/>
        </authorList>
    </citation>
    <scope>NUCLEOTIDE SEQUENCE [LARGE SCALE GENOMIC DNA]</scope>
    <source>
        <strain evidence="3 4">SAG 216-7</strain>
    </source>
</reference>
<dbReference type="PANTHER" id="PTHR12161">
    <property type="entry name" value="IST1 FAMILY MEMBER"/>
    <property type="match status" value="1"/>
</dbReference>
<gene>
    <name evidence="3" type="ORF">WJX75_005469</name>
</gene>
<evidence type="ECO:0000256" key="2">
    <source>
        <dbReference type="SAM" id="MobiDB-lite"/>
    </source>
</evidence>
<dbReference type="InterPro" id="IPR005061">
    <property type="entry name" value="Ist1"/>
</dbReference>
<name>A0ABR2YNV7_9CHLO</name>
<protein>
    <recommendedName>
        <fullName evidence="5">DUF292-domain-containing protein</fullName>
    </recommendedName>
</protein>
<sequence length="437" mass="45950">MFRQFSSTKCKTQCKLCVGRIKLQRNKKQIMVKNMRKEVADLLRTNKQESARIRVEAVIRENLLLQAFEVLELFLELLAVRVQLVEKSKDVPPDMIEALSSLVYAAQRVQDFQELVVIRAQLAGKFGKEFASESSSDLTCRKWHVNENLIRCLSIEAPPPEDKLATLSDIAQEYGVEWDAHTAARDMLPSGPPPGIPPPLGNPSGAWGAGAGGGPPTGPPGGPPGGFHGTPRGQHAPNRFPEIPVGAPRVLPGSLAAGKALPTDVQALAKEEWADAMAAATAAADHARRAQEASNAAERFAQQANGTPAAANKEAPPKPASADTFDSAVDGLNLGAPEAPRTDEGSPQAPGFYKRSDSAIQRAYDAAPGPPSKQDAQAHGPPSAPPAPPTGGPPGLPSPPASGSTTTPNSGQPPAPAKPSGGIDADLQKRFEALKRS</sequence>
<evidence type="ECO:0000256" key="1">
    <source>
        <dbReference type="ARBA" id="ARBA00005536"/>
    </source>
</evidence>
<organism evidence="3 4">
    <name type="scientific">Coccomyxa subellipsoidea</name>
    <dbReference type="NCBI Taxonomy" id="248742"/>
    <lineage>
        <taxon>Eukaryota</taxon>
        <taxon>Viridiplantae</taxon>
        <taxon>Chlorophyta</taxon>
        <taxon>core chlorophytes</taxon>
        <taxon>Trebouxiophyceae</taxon>
        <taxon>Trebouxiophyceae incertae sedis</taxon>
        <taxon>Coccomyxaceae</taxon>
        <taxon>Coccomyxa</taxon>
    </lineage>
</organism>
<feature type="compositionally biased region" description="Pro residues" evidence="2">
    <location>
        <begin position="382"/>
        <end position="400"/>
    </location>
</feature>
<proteinExistence type="inferred from homology"/>
<feature type="compositionally biased region" description="Basic and acidic residues" evidence="2">
    <location>
        <begin position="426"/>
        <end position="437"/>
    </location>
</feature>
<dbReference type="EMBL" id="JALJOT010000008">
    <property type="protein sequence ID" value="KAK9908286.1"/>
    <property type="molecule type" value="Genomic_DNA"/>
</dbReference>
<dbReference type="PANTHER" id="PTHR12161:SF5">
    <property type="entry name" value="IST1 HOMOLOG"/>
    <property type="match status" value="1"/>
</dbReference>
<evidence type="ECO:0000313" key="4">
    <source>
        <dbReference type="Proteomes" id="UP001491310"/>
    </source>
</evidence>
<dbReference type="Pfam" id="PF03398">
    <property type="entry name" value="Ist1"/>
    <property type="match status" value="1"/>
</dbReference>
<evidence type="ECO:0008006" key="5">
    <source>
        <dbReference type="Google" id="ProtNLM"/>
    </source>
</evidence>
<accession>A0ABR2YNV7</accession>